<dbReference type="AlphaFoldDB" id="A0A4Q7X0J4"/>
<sequence>MGAIVLAVSSCGSKLPEAPAAVADRFYHAIAVHDAAAACGLLGPQTRHEVEQSAQASCAAAILDQDIPAADSVVELRKYGTHAYARMNGDTAFLAEFGDGWKIVAAACTSQDQLPYDCKVKG</sequence>
<evidence type="ECO:0000313" key="2">
    <source>
        <dbReference type="Proteomes" id="UP000292027"/>
    </source>
</evidence>
<accession>A0A4Q7X0J4</accession>
<comment type="caution">
    <text evidence="1">The sequence shown here is derived from an EMBL/GenBank/DDBJ whole genome shotgun (WGS) entry which is preliminary data.</text>
</comment>
<gene>
    <name evidence="1" type="ORF">EV645_3953</name>
</gene>
<organism evidence="1 2">
    <name type="scientific">Kribbella rubisoli</name>
    <dbReference type="NCBI Taxonomy" id="3075929"/>
    <lineage>
        <taxon>Bacteria</taxon>
        <taxon>Bacillati</taxon>
        <taxon>Actinomycetota</taxon>
        <taxon>Actinomycetes</taxon>
        <taxon>Propionibacteriales</taxon>
        <taxon>Kribbellaceae</taxon>
        <taxon>Kribbella</taxon>
    </lineage>
</organism>
<name>A0A4Q7X0J4_9ACTN</name>
<proteinExistence type="predicted"/>
<dbReference type="EMBL" id="SHKR01000012">
    <property type="protein sequence ID" value="RZU16392.1"/>
    <property type="molecule type" value="Genomic_DNA"/>
</dbReference>
<keyword evidence="2" id="KW-1185">Reference proteome</keyword>
<dbReference type="OrthoDB" id="5193742at2"/>
<dbReference type="Proteomes" id="UP000292027">
    <property type="component" value="Unassembled WGS sequence"/>
</dbReference>
<reference evidence="1 2" key="1">
    <citation type="journal article" date="2015" name="Stand. Genomic Sci.">
        <title>Genomic Encyclopedia of Bacterial and Archaeal Type Strains, Phase III: the genomes of soil and plant-associated and newly described type strains.</title>
        <authorList>
            <person name="Whitman W.B."/>
            <person name="Woyke T."/>
            <person name="Klenk H.P."/>
            <person name="Zhou Y."/>
            <person name="Lilburn T.G."/>
            <person name="Beck B.J."/>
            <person name="De Vos P."/>
            <person name="Vandamme P."/>
            <person name="Eisen J.A."/>
            <person name="Garrity G."/>
            <person name="Hugenholtz P."/>
            <person name="Kyrpides N.C."/>
        </authorList>
    </citation>
    <scope>NUCLEOTIDE SEQUENCE [LARGE SCALE GENOMIC DNA]</scope>
    <source>
        <strain evidence="1 2">VKM Ac-2540</strain>
    </source>
</reference>
<evidence type="ECO:0000313" key="1">
    <source>
        <dbReference type="EMBL" id="RZU16392.1"/>
    </source>
</evidence>
<protein>
    <submittedName>
        <fullName evidence="1">Uncharacterized protein</fullName>
    </submittedName>
</protein>
<dbReference type="RefSeq" id="WP_130445303.1">
    <property type="nucleotide sequence ID" value="NZ_SHKR01000012.1"/>
</dbReference>